<evidence type="ECO:0000313" key="4">
    <source>
        <dbReference type="Proteomes" id="UP001056012"/>
    </source>
</evidence>
<reference evidence="3" key="1">
    <citation type="submission" date="2021-12" db="EMBL/GenBank/DDBJ databases">
        <title>Curvularia clavata genome.</title>
        <authorList>
            <person name="Cao Y."/>
        </authorList>
    </citation>
    <scope>NUCLEOTIDE SEQUENCE</scope>
    <source>
        <strain evidence="3">Yc1106</strain>
    </source>
</reference>
<evidence type="ECO:0000256" key="1">
    <source>
        <dbReference type="SAM" id="MobiDB-lite"/>
    </source>
</evidence>
<feature type="region of interest" description="Disordered" evidence="1">
    <location>
        <begin position="273"/>
        <end position="294"/>
    </location>
</feature>
<name>A0A9Q8ZH51_CURCL</name>
<feature type="compositionally biased region" description="Polar residues" evidence="1">
    <location>
        <begin position="407"/>
        <end position="423"/>
    </location>
</feature>
<dbReference type="OrthoDB" id="5419508at2759"/>
<evidence type="ECO:0000313" key="3">
    <source>
        <dbReference type="EMBL" id="USP82604.1"/>
    </source>
</evidence>
<feature type="region of interest" description="Disordered" evidence="1">
    <location>
        <begin position="403"/>
        <end position="432"/>
    </location>
</feature>
<organism evidence="3 4">
    <name type="scientific">Curvularia clavata</name>
    <dbReference type="NCBI Taxonomy" id="95742"/>
    <lineage>
        <taxon>Eukaryota</taxon>
        <taxon>Fungi</taxon>
        <taxon>Dikarya</taxon>
        <taxon>Ascomycota</taxon>
        <taxon>Pezizomycotina</taxon>
        <taxon>Dothideomycetes</taxon>
        <taxon>Pleosporomycetidae</taxon>
        <taxon>Pleosporales</taxon>
        <taxon>Pleosporineae</taxon>
        <taxon>Pleosporaceae</taxon>
        <taxon>Curvularia</taxon>
    </lineage>
</organism>
<sequence length="439" mass="50699">MSPNHLLSVLPCAVTPTLAQGAKVAFPAEYIIEHILKLSIYLIGLSNASKFFKRVSVDPYIPSLYTLLDRLHSKQLVPSRLPWGFQSVEHIMARIHLRADKEAAFRPLADFEDIYYALLARMQEVAQLIDLRIQSGFNDESTIVCKGGPTLSELHACLLEYWEIFNDPRCAKALDDAVREARAQEMREEIIRQVDNRKISMDAAREQLGELFNPDVYNGILGLHFVRDWAPAIVSMYLEHKYQPVFDVEKLDESEQEIRLSRTAERRAQLAALQETRREQQTQEQPRPMREPMSAADVSDAIYEALSEEDPSKKDEVREILERLSAITMTAEEHGYQYSYEWFLREAQEYHGQFLNSTIYDVHETALDAMLNWQVKSQRVEEYSEYLRSRASQDVQNIVGHQHYHRTQNTNSADGFKGDSTTGEGYKHPEMDMTDRCLF</sequence>
<dbReference type="VEuPathDB" id="FungiDB:yc1106_09878"/>
<protein>
    <submittedName>
        <fullName evidence="3">Uncharacterized protein</fullName>
    </submittedName>
</protein>
<dbReference type="EMBL" id="CP089281">
    <property type="protein sequence ID" value="USP82604.1"/>
    <property type="molecule type" value="Genomic_DNA"/>
</dbReference>
<proteinExistence type="predicted"/>
<keyword evidence="2" id="KW-0732">Signal</keyword>
<gene>
    <name evidence="3" type="ORF">yc1106_09878</name>
</gene>
<feature type="chain" id="PRO_5040195183" evidence="2">
    <location>
        <begin position="20"/>
        <end position="439"/>
    </location>
</feature>
<accession>A0A9Q8ZH51</accession>
<dbReference type="AlphaFoldDB" id="A0A9Q8ZH51"/>
<feature type="signal peptide" evidence="2">
    <location>
        <begin position="1"/>
        <end position="19"/>
    </location>
</feature>
<keyword evidence="4" id="KW-1185">Reference proteome</keyword>
<dbReference type="Proteomes" id="UP001056012">
    <property type="component" value="Chromosome 8"/>
</dbReference>
<evidence type="ECO:0000256" key="2">
    <source>
        <dbReference type="SAM" id="SignalP"/>
    </source>
</evidence>